<evidence type="ECO:0000313" key="3">
    <source>
        <dbReference type="EMBL" id="OCH87638.1"/>
    </source>
</evidence>
<feature type="domain" description="Zn(2)-C6 fungal-type" evidence="2">
    <location>
        <begin position="143"/>
        <end position="196"/>
    </location>
</feature>
<evidence type="ECO:0000256" key="1">
    <source>
        <dbReference type="SAM" id="MobiDB-lite"/>
    </source>
</evidence>
<dbReference type="SMART" id="SM00066">
    <property type="entry name" value="GAL4"/>
    <property type="match status" value="1"/>
</dbReference>
<dbReference type="CDD" id="cd00067">
    <property type="entry name" value="GAL4"/>
    <property type="match status" value="1"/>
</dbReference>
<dbReference type="InterPro" id="IPR036864">
    <property type="entry name" value="Zn2-C6_fun-type_DNA-bd_sf"/>
</dbReference>
<feature type="region of interest" description="Disordered" evidence="1">
    <location>
        <begin position="87"/>
        <end position="130"/>
    </location>
</feature>
<reference evidence="3 4" key="1">
    <citation type="submission" date="2016-07" db="EMBL/GenBank/DDBJ databases">
        <title>Draft genome of the white-rot fungus Obba rivulosa 3A-2.</title>
        <authorList>
            <consortium name="DOE Joint Genome Institute"/>
            <person name="Miettinen O."/>
            <person name="Riley R."/>
            <person name="Acob R."/>
            <person name="Barry K."/>
            <person name="Cullen D."/>
            <person name="De Vries R."/>
            <person name="Hainaut M."/>
            <person name="Hatakka A."/>
            <person name="Henrissat B."/>
            <person name="Hilden K."/>
            <person name="Kuo R."/>
            <person name="Labutti K."/>
            <person name="Lipzen A."/>
            <person name="Makela M.R."/>
            <person name="Sandor L."/>
            <person name="Spatafora J.W."/>
            <person name="Grigoriev I.V."/>
            <person name="Hibbett D.S."/>
        </authorList>
    </citation>
    <scope>NUCLEOTIDE SEQUENCE [LARGE SCALE GENOMIC DNA]</scope>
    <source>
        <strain evidence="3 4">3A-2</strain>
    </source>
</reference>
<dbReference type="PROSITE" id="PS50048">
    <property type="entry name" value="ZN2_CY6_FUNGAL_2"/>
    <property type="match status" value="1"/>
</dbReference>
<dbReference type="InterPro" id="IPR001138">
    <property type="entry name" value="Zn2Cys6_DnaBD"/>
</dbReference>
<dbReference type="EMBL" id="KV722478">
    <property type="protein sequence ID" value="OCH87638.1"/>
    <property type="molecule type" value="Genomic_DNA"/>
</dbReference>
<gene>
    <name evidence="3" type="ORF">OBBRIDRAFT_889650</name>
</gene>
<proteinExistence type="predicted"/>
<dbReference type="GO" id="GO:0000981">
    <property type="term" value="F:DNA-binding transcription factor activity, RNA polymerase II-specific"/>
    <property type="evidence" value="ECO:0007669"/>
    <property type="project" value="InterPro"/>
</dbReference>
<dbReference type="Gene3D" id="4.10.240.10">
    <property type="entry name" value="Zn(2)-C6 fungal-type DNA-binding domain"/>
    <property type="match status" value="1"/>
</dbReference>
<evidence type="ECO:0000313" key="4">
    <source>
        <dbReference type="Proteomes" id="UP000250043"/>
    </source>
</evidence>
<organism evidence="3 4">
    <name type="scientific">Obba rivulosa</name>
    <dbReference type="NCBI Taxonomy" id="1052685"/>
    <lineage>
        <taxon>Eukaryota</taxon>
        <taxon>Fungi</taxon>
        <taxon>Dikarya</taxon>
        <taxon>Basidiomycota</taxon>
        <taxon>Agaricomycotina</taxon>
        <taxon>Agaricomycetes</taxon>
        <taxon>Polyporales</taxon>
        <taxon>Gelatoporiaceae</taxon>
        <taxon>Obba</taxon>
    </lineage>
</organism>
<evidence type="ECO:0000259" key="2">
    <source>
        <dbReference type="PROSITE" id="PS50048"/>
    </source>
</evidence>
<dbReference type="SUPFAM" id="SSF57701">
    <property type="entry name" value="Zn2/Cys6 DNA-binding domain"/>
    <property type="match status" value="1"/>
</dbReference>
<keyword evidence="4" id="KW-1185">Reference proteome</keyword>
<dbReference type="AlphaFoldDB" id="A0A8E2ANU7"/>
<protein>
    <recommendedName>
        <fullName evidence="2">Zn(2)-C6 fungal-type domain-containing protein</fullName>
    </recommendedName>
</protein>
<accession>A0A8E2ANU7</accession>
<name>A0A8E2ANU7_9APHY</name>
<dbReference type="Proteomes" id="UP000250043">
    <property type="component" value="Unassembled WGS sequence"/>
</dbReference>
<sequence>MLFHLPPPPSYLALLDAMDEDDDDLLAAIEAQASYVQHTGAEQRTIRDTPAQAPWEYHMAAQYQQPEHVNHQEVNAGMDAHPVEPELRTGTAAPRSPTPTKRQGRGDKLAQATTKKRRRTAGKSAALSLAPNLDAKPARAEWSCDGCRQAKIKCTYDEHDAPVGHLVQVQHPDNDADGGEAVKCRHCARSGLECTYGMPRTRKGRPRKIVGSVQVQLVCYRNCQVAPGRTEDLWIYERVELAPPI</sequence>
<dbReference type="GO" id="GO:0008270">
    <property type="term" value="F:zinc ion binding"/>
    <property type="evidence" value="ECO:0007669"/>
    <property type="project" value="InterPro"/>
</dbReference>